<dbReference type="InterPro" id="IPR023227">
    <property type="entry name" value="SAM_OH_AdoTrfase_C_sf"/>
</dbReference>
<dbReference type="InterPro" id="IPR023228">
    <property type="entry name" value="SAM_OH_AdoTrfase_N_sf"/>
</dbReference>
<dbReference type="OrthoDB" id="9792195at2"/>
<dbReference type="SUPFAM" id="SSF102522">
    <property type="entry name" value="Bacterial fluorinating enzyme, N-terminal domain"/>
    <property type="match status" value="1"/>
</dbReference>
<keyword evidence="6" id="KW-1185">Reference proteome</keyword>
<dbReference type="Pfam" id="PF20257">
    <property type="entry name" value="SAM_HAT_C"/>
    <property type="match status" value="1"/>
</dbReference>
<dbReference type="Proteomes" id="UP000182248">
    <property type="component" value="Unassembled WGS sequence"/>
</dbReference>
<dbReference type="PANTHER" id="PTHR35092">
    <property type="entry name" value="CHLORINASE MJ1651"/>
    <property type="match status" value="1"/>
</dbReference>
<dbReference type="EMBL" id="FPJE01000001">
    <property type="protein sequence ID" value="SFW12294.1"/>
    <property type="molecule type" value="Genomic_DNA"/>
</dbReference>
<dbReference type="Pfam" id="PF01887">
    <property type="entry name" value="SAM_HAT_N"/>
    <property type="match status" value="1"/>
</dbReference>
<comment type="similarity">
    <text evidence="2">Belongs to the SAM hydrolase / SAM-dependent halogenase family.</text>
</comment>
<dbReference type="Gene3D" id="3.40.50.10790">
    <property type="entry name" value="S-adenosyl-l-methionine hydroxide adenosyltransferase, N-terminal"/>
    <property type="match status" value="1"/>
</dbReference>
<gene>
    <name evidence="5" type="ORF">SAMN02927921_00103</name>
</gene>
<dbReference type="SUPFAM" id="SSF101852">
    <property type="entry name" value="Bacterial fluorinating enzyme, C-terminal domain"/>
    <property type="match status" value="1"/>
</dbReference>
<reference evidence="5 6" key="1">
    <citation type="submission" date="2016-11" db="EMBL/GenBank/DDBJ databases">
        <authorList>
            <person name="Jaros S."/>
            <person name="Januszkiewicz K."/>
            <person name="Wedrychowicz H."/>
        </authorList>
    </citation>
    <scope>NUCLEOTIDE SEQUENCE [LARGE SCALE GENOMIC DNA]</scope>
    <source>
        <strain evidence="5 6">CGMCC 1.12145</strain>
    </source>
</reference>
<dbReference type="PIRSF" id="PIRSF006779">
    <property type="entry name" value="UCP006779"/>
    <property type="match status" value="1"/>
</dbReference>
<dbReference type="RefSeq" id="WP_072315346.1">
    <property type="nucleotide sequence ID" value="NZ_FPJE01000001.1"/>
</dbReference>
<protein>
    <recommendedName>
        <fullName evidence="7">S-adenosyl-l-methionine hydroxide adenosyltransferase</fullName>
    </recommendedName>
</protein>
<accession>A0A1K1LRM2</accession>
<evidence type="ECO:0000256" key="2">
    <source>
        <dbReference type="ARBA" id="ARBA00024035"/>
    </source>
</evidence>
<feature type="domain" description="S-adenosyl-l-methionine hydroxide adenosyltransferase C-terminal" evidence="4">
    <location>
        <begin position="170"/>
        <end position="271"/>
    </location>
</feature>
<dbReference type="InterPro" id="IPR046470">
    <property type="entry name" value="SAM_HAT_C"/>
</dbReference>
<evidence type="ECO:0000313" key="6">
    <source>
        <dbReference type="Proteomes" id="UP000182248"/>
    </source>
</evidence>
<evidence type="ECO:0008006" key="7">
    <source>
        <dbReference type="Google" id="ProtNLM"/>
    </source>
</evidence>
<proteinExistence type="inferred from homology"/>
<sequence length="276" mass="31043">MAIISLTTDFGEKDHFTGAIKGAIYSETEDVKIVDISHSVSPFNVQEAAYILKNAYKNFPKGSIHVYGVDSERNPDNRHIAVLLNDHFFVGADNGIMSLVAGDRKPDKIVEINIYNDLDTIFPAMDVFVKVACHIARGGTLEVVGKPVTELKSLRTFTPIVNTEQNLVTGHVIYVDNYGNVVTNISRQLFENIRKGRDFELYARNYRFDRIYTKYSDIVNFAVEKPRRDDDGRRLAVFNSSGYVELAIYRSNLETVGGASSLLGLSYRDVVTIRFL</sequence>
<dbReference type="STRING" id="1150368.SAMN02927921_00103"/>
<dbReference type="AlphaFoldDB" id="A0A1K1LRM2"/>
<evidence type="ECO:0000256" key="1">
    <source>
        <dbReference type="ARBA" id="ARBA00022691"/>
    </source>
</evidence>
<dbReference type="InterPro" id="IPR046469">
    <property type="entry name" value="SAM_HAT_N"/>
</dbReference>
<name>A0A1K1LRM2_9FLAO</name>
<dbReference type="Gene3D" id="2.40.30.90">
    <property type="entry name" value="Bacterial fluorinating enzyme like"/>
    <property type="match status" value="1"/>
</dbReference>
<feature type="domain" description="S-adenosyl-l-methionine hydroxide adenosyltransferase N-terminal" evidence="3">
    <location>
        <begin position="4"/>
        <end position="145"/>
    </location>
</feature>
<evidence type="ECO:0000259" key="4">
    <source>
        <dbReference type="Pfam" id="PF20257"/>
    </source>
</evidence>
<dbReference type="InterPro" id="IPR002747">
    <property type="entry name" value="SAM_OH_AdoTrfase"/>
</dbReference>
<evidence type="ECO:0000313" key="5">
    <source>
        <dbReference type="EMBL" id="SFW12294.1"/>
    </source>
</evidence>
<organism evidence="5 6">
    <name type="scientific">Sinomicrobium oceani</name>
    <dbReference type="NCBI Taxonomy" id="1150368"/>
    <lineage>
        <taxon>Bacteria</taxon>
        <taxon>Pseudomonadati</taxon>
        <taxon>Bacteroidota</taxon>
        <taxon>Flavobacteriia</taxon>
        <taxon>Flavobacteriales</taxon>
        <taxon>Flavobacteriaceae</taxon>
        <taxon>Sinomicrobium</taxon>
    </lineage>
</organism>
<keyword evidence="1" id="KW-0949">S-adenosyl-L-methionine</keyword>
<dbReference type="PANTHER" id="PTHR35092:SF1">
    <property type="entry name" value="CHLORINASE MJ1651"/>
    <property type="match status" value="1"/>
</dbReference>
<evidence type="ECO:0000259" key="3">
    <source>
        <dbReference type="Pfam" id="PF01887"/>
    </source>
</evidence>